<dbReference type="AlphaFoldDB" id="A0A9P8QNY9"/>
<sequence>MPSSFYAQGAVAFFSLFTLGFAAECSSKSDPIPSFSLADARNLQNDIHGNVFEPKLAFPLFLESAHTATFSVGSAIACLVNKSPFQSTHIGQTDLANAVQNILDECDNGNGTSKGGKVQVIGDTELAVELVIRDIALGC</sequence>
<feature type="chain" id="PRO_5040311095" evidence="1">
    <location>
        <begin position="23"/>
        <end position="139"/>
    </location>
</feature>
<feature type="signal peptide" evidence="1">
    <location>
        <begin position="1"/>
        <end position="22"/>
    </location>
</feature>
<comment type="caution">
    <text evidence="2">The sequence shown here is derived from an EMBL/GenBank/DDBJ whole genome shotgun (WGS) entry which is preliminary data.</text>
</comment>
<evidence type="ECO:0000256" key="1">
    <source>
        <dbReference type="SAM" id="SignalP"/>
    </source>
</evidence>
<proteinExistence type="predicted"/>
<gene>
    <name evidence="2" type="ORF">Trco_001972</name>
</gene>
<accession>A0A9P8QNY9</accession>
<keyword evidence="3" id="KW-1185">Reference proteome</keyword>
<organism evidence="2 3">
    <name type="scientific">Trichoderma cornu-damae</name>
    <dbReference type="NCBI Taxonomy" id="654480"/>
    <lineage>
        <taxon>Eukaryota</taxon>
        <taxon>Fungi</taxon>
        <taxon>Dikarya</taxon>
        <taxon>Ascomycota</taxon>
        <taxon>Pezizomycotina</taxon>
        <taxon>Sordariomycetes</taxon>
        <taxon>Hypocreomycetidae</taxon>
        <taxon>Hypocreales</taxon>
        <taxon>Hypocreaceae</taxon>
        <taxon>Trichoderma</taxon>
    </lineage>
</organism>
<dbReference type="EMBL" id="JAIWOZ010000002">
    <property type="protein sequence ID" value="KAH6608626.1"/>
    <property type="molecule type" value="Genomic_DNA"/>
</dbReference>
<protein>
    <submittedName>
        <fullName evidence="2">Uncharacterized protein</fullName>
    </submittedName>
</protein>
<name>A0A9P8QNY9_9HYPO</name>
<dbReference type="Proteomes" id="UP000827724">
    <property type="component" value="Unassembled WGS sequence"/>
</dbReference>
<reference evidence="2" key="1">
    <citation type="submission" date="2021-08" db="EMBL/GenBank/DDBJ databases">
        <title>Chromosome-Level Trichoderma cornu-damae using Hi-C Data.</title>
        <authorList>
            <person name="Kim C.S."/>
        </authorList>
    </citation>
    <scope>NUCLEOTIDE SEQUENCE</scope>
    <source>
        <strain evidence="2">KA19-0412C</strain>
    </source>
</reference>
<keyword evidence="1" id="KW-0732">Signal</keyword>
<dbReference type="OrthoDB" id="4876528at2759"/>
<evidence type="ECO:0000313" key="2">
    <source>
        <dbReference type="EMBL" id="KAH6608626.1"/>
    </source>
</evidence>
<evidence type="ECO:0000313" key="3">
    <source>
        <dbReference type="Proteomes" id="UP000827724"/>
    </source>
</evidence>